<evidence type="ECO:0000259" key="1">
    <source>
        <dbReference type="Pfam" id="PF01370"/>
    </source>
</evidence>
<dbReference type="RefSeq" id="WP_272138332.1">
    <property type="nucleotide sequence ID" value="NZ_JAQNDM010000002.1"/>
</dbReference>
<dbReference type="InterPro" id="IPR001509">
    <property type="entry name" value="Epimerase_deHydtase"/>
</dbReference>
<evidence type="ECO:0000313" key="3">
    <source>
        <dbReference type="Proteomes" id="UP001221838"/>
    </source>
</evidence>
<dbReference type="PANTHER" id="PTHR48079">
    <property type="entry name" value="PROTEIN YEEZ"/>
    <property type="match status" value="1"/>
</dbReference>
<dbReference type="Gene3D" id="3.40.50.720">
    <property type="entry name" value="NAD(P)-binding Rossmann-like Domain"/>
    <property type="match status" value="1"/>
</dbReference>
<feature type="domain" description="NAD-dependent epimerase/dehydratase" evidence="1">
    <location>
        <begin position="3"/>
        <end position="216"/>
    </location>
</feature>
<protein>
    <submittedName>
        <fullName evidence="2">SDR family oxidoreductase</fullName>
    </submittedName>
</protein>
<gene>
    <name evidence="2" type="ORF">POL68_14225</name>
</gene>
<keyword evidence="3" id="KW-1185">Reference proteome</keyword>
<sequence length="299" mass="31338">MRVFVTGGTGFIGSALIPELTRAGHEVLALARSEAAAKALTAAGAKVHRGDLNELSSLQSGVALADGVIHAGFQPGFSSFAAASEAERRAVETFGAVLAGSDRPLVITSGTAAIQPGRVATEDDATLFSSATVPRIATEEAATALAERGVRASVVRVSIVHGEGDRGLHVLPSLIGLAREKGVSAYVGQGDNRWPAVHVLDIANLYRLALEEGTAGARYHGVAEDSVTYREIAEVIAKRLSVPLVAKSPEAAAEHFGLYAMFAGMDGRVSSRLTQERLGWRPTHASLLEDLERGSYFKS</sequence>
<proteinExistence type="predicted"/>
<name>A0ABT5D7J5_9BACT</name>
<dbReference type="EMBL" id="JAQNDM010000002">
    <property type="protein sequence ID" value="MDC0709624.1"/>
    <property type="molecule type" value="Genomic_DNA"/>
</dbReference>
<evidence type="ECO:0000313" key="2">
    <source>
        <dbReference type="EMBL" id="MDC0709624.1"/>
    </source>
</evidence>
<dbReference type="PANTHER" id="PTHR48079:SF6">
    <property type="entry name" value="NAD(P)-BINDING DOMAIN-CONTAINING PROTEIN-RELATED"/>
    <property type="match status" value="1"/>
</dbReference>
<reference evidence="2 3" key="1">
    <citation type="submission" date="2022-11" db="EMBL/GenBank/DDBJ databases">
        <title>Minimal conservation of predation-associated metabolite biosynthetic gene clusters underscores biosynthetic potential of Myxococcota including descriptions for ten novel species: Archangium lansinium sp. nov., Myxococcus landrumus sp. nov., Nannocystis bai.</title>
        <authorList>
            <person name="Ahearne A."/>
            <person name="Stevens C."/>
            <person name="Dowd S."/>
        </authorList>
    </citation>
    <scope>NUCLEOTIDE SEQUENCE [LARGE SCALE GENOMIC DNA]</scope>
    <source>
        <strain evidence="2 3">NCWAL01</strain>
    </source>
</reference>
<dbReference type="Proteomes" id="UP001221838">
    <property type="component" value="Unassembled WGS sequence"/>
</dbReference>
<dbReference type="InterPro" id="IPR036291">
    <property type="entry name" value="NAD(P)-bd_dom_sf"/>
</dbReference>
<dbReference type="CDD" id="cd05262">
    <property type="entry name" value="SDR_a7"/>
    <property type="match status" value="1"/>
</dbReference>
<dbReference type="Pfam" id="PF01370">
    <property type="entry name" value="Epimerase"/>
    <property type="match status" value="1"/>
</dbReference>
<organism evidence="2 3">
    <name type="scientific">Stigmatella ashevillensis</name>
    <dbReference type="NCBI Taxonomy" id="2995309"/>
    <lineage>
        <taxon>Bacteria</taxon>
        <taxon>Pseudomonadati</taxon>
        <taxon>Myxococcota</taxon>
        <taxon>Myxococcia</taxon>
        <taxon>Myxococcales</taxon>
        <taxon>Cystobacterineae</taxon>
        <taxon>Archangiaceae</taxon>
        <taxon>Stigmatella</taxon>
    </lineage>
</organism>
<comment type="caution">
    <text evidence="2">The sequence shown here is derived from an EMBL/GenBank/DDBJ whole genome shotgun (WGS) entry which is preliminary data.</text>
</comment>
<dbReference type="SUPFAM" id="SSF51735">
    <property type="entry name" value="NAD(P)-binding Rossmann-fold domains"/>
    <property type="match status" value="1"/>
</dbReference>
<accession>A0ABT5D7J5</accession>
<dbReference type="InterPro" id="IPR051783">
    <property type="entry name" value="NAD(P)-dependent_oxidoreduct"/>
</dbReference>